<comment type="similarity">
    <text evidence="2 6">Belongs to the cytochrome P450 family.</text>
</comment>
<evidence type="ECO:0008006" key="9">
    <source>
        <dbReference type="Google" id="ProtNLM"/>
    </source>
</evidence>
<dbReference type="GO" id="GO:0020037">
    <property type="term" value="F:heme binding"/>
    <property type="evidence" value="ECO:0007669"/>
    <property type="project" value="InterPro"/>
</dbReference>
<dbReference type="GO" id="GO:0004497">
    <property type="term" value="F:monooxygenase activity"/>
    <property type="evidence" value="ECO:0007669"/>
    <property type="project" value="UniProtKB-KW"/>
</dbReference>
<dbReference type="PANTHER" id="PTHR24305">
    <property type="entry name" value="CYTOCHROME P450"/>
    <property type="match status" value="1"/>
</dbReference>
<dbReference type="EMBL" id="KZ679008">
    <property type="protein sequence ID" value="PSS22940.1"/>
    <property type="molecule type" value="Genomic_DNA"/>
</dbReference>
<evidence type="ECO:0000256" key="6">
    <source>
        <dbReference type="RuleBase" id="RU000461"/>
    </source>
</evidence>
<dbReference type="InterPro" id="IPR002401">
    <property type="entry name" value="Cyt_P450_E_grp-I"/>
</dbReference>
<evidence type="ECO:0000313" key="7">
    <source>
        <dbReference type="EMBL" id="PSS22940.1"/>
    </source>
</evidence>
<dbReference type="PRINTS" id="PR00463">
    <property type="entry name" value="EP450I"/>
</dbReference>
<evidence type="ECO:0000256" key="3">
    <source>
        <dbReference type="ARBA" id="ARBA00022723"/>
    </source>
</evidence>
<dbReference type="STRING" id="857342.A0A2T3B7V0"/>
<organism evidence="7 8">
    <name type="scientific">Amorphotheca resinae ATCC 22711</name>
    <dbReference type="NCBI Taxonomy" id="857342"/>
    <lineage>
        <taxon>Eukaryota</taxon>
        <taxon>Fungi</taxon>
        <taxon>Dikarya</taxon>
        <taxon>Ascomycota</taxon>
        <taxon>Pezizomycotina</taxon>
        <taxon>Leotiomycetes</taxon>
        <taxon>Helotiales</taxon>
        <taxon>Amorphothecaceae</taxon>
        <taxon>Amorphotheca</taxon>
    </lineage>
</organism>
<dbReference type="Pfam" id="PF00067">
    <property type="entry name" value="p450"/>
    <property type="match status" value="1"/>
</dbReference>
<sequence>MGQLPTIDEYLRVKNKLLRWVRPTGDITRWTVKQIRSHLKNPDSSCPDFVTRFLQARDKYPEIMNEEQLEEYANTNVSAGSDTTAIILRSLVYEILVHPDAYTRFMAEIKATLKARPQDEHYDDPIRWSEGLKMPFFQACIKECLRYHPALGQLIPRDVPEGGVEIAGKLLPEGTVVGCNAWTIHRDKDLYGEDADEWRPDRWLDKDVEQVRRMENLSFAFGGGSRLCIGKNIAMLELTKFITEFFRRYEVELVDPKRWKLRPGWLVVQTGLDVRLNPRDPQSLLE</sequence>
<keyword evidence="3 5" id="KW-0479">Metal-binding</keyword>
<keyword evidence="6" id="KW-0503">Monooxygenase</keyword>
<dbReference type="GeneID" id="36574479"/>
<dbReference type="GO" id="GO:0016705">
    <property type="term" value="F:oxidoreductase activity, acting on paired donors, with incorporation or reduction of molecular oxygen"/>
    <property type="evidence" value="ECO:0007669"/>
    <property type="project" value="InterPro"/>
</dbReference>
<feature type="binding site" description="axial binding residue" evidence="5">
    <location>
        <position position="228"/>
    </location>
    <ligand>
        <name>heme</name>
        <dbReference type="ChEBI" id="CHEBI:30413"/>
    </ligand>
    <ligandPart>
        <name>Fe</name>
        <dbReference type="ChEBI" id="CHEBI:18248"/>
    </ligandPart>
</feature>
<keyword evidence="6" id="KW-0560">Oxidoreductase</keyword>
<evidence type="ECO:0000256" key="2">
    <source>
        <dbReference type="ARBA" id="ARBA00010617"/>
    </source>
</evidence>
<protein>
    <recommendedName>
        <fullName evidence="9">Pisatin demethylase</fullName>
    </recommendedName>
</protein>
<proteinExistence type="inferred from homology"/>
<dbReference type="InterPro" id="IPR001128">
    <property type="entry name" value="Cyt_P450"/>
</dbReference>
<dbReference type="RefSeq" id="XP_024722986.1">
    <property type="nucleotide sequence ID" value="XM_024866398.1"/>
</dbReference>
<keyword evidence="8" id="KW-1185">Reference proteome</keyword>
<dbReference type="GO" id="GO:0005506">
    <property type="term" value="F:iron ion binding"/>
    <property type="evidence" value="ECO:0007669"/>
    <property type="project" value="InterPro"/>
</dbReference>
<evidence type="ECO:0000256" key="5">
    <source>
        <dbReference type="PIRSR" id="PIRSR602401-1"/>
    </source>
</evidence>
<dbReference type="InParanoid" id="A0A2T3B7V0"/>
<dbReference type="Proteomes" id="UP000241818">
    <property type="component" value="Unassembled WGS sequence"/>
</dbReference>
<dbReference type="PANTHER" id="PTHR24305:SF232">
    <property type="entry name" value="P450, PUTATIVE (EUROFUNG)-RELATED"/>
    <property type="match status" value="1"/>
</dbReference>
<name>A0A2T3B7V0_AMORE</name>
<keyword evidence="5 6" id="KW-0349">Heme</keyword>
<evidence type="ECO:0000313" key="8">
    <source>
        <dbReference type="Proteomes" id="UP000241818"/>
    </source>
</evidence>
<gene>
    <name evidence="7" type="ORF">M430DRAFT_33596</name>
</gene>
<evidence type="ECO:0000256" key="4">
    <source>
        <dbReference type="ARBA" id="ARBA00023004"/>
    </source>
</evidence>
<reference evidence="7 8" key="1">
    <citation type="journal article" date="2018" name="New Phytol.">
        <title>Comparative genomics and transcriptomics depict ericoid mycorrhizal fungi as versatile saprotrophs and plant mutualists.</title>
        <authorList>
            <person name="Martino E."/>
            <person name="Morin E."/>
            <person name="Grelet G.A."/>
            <person name="Kuo A."/>
            <person name="Kohler A."/>
            <person name="Daghino S."/>
            <person name="Barry K.W."/>
            <person name="Cichocki N."/>
            <person name="Clum A."/>
            <person name="Dockter R.B."/>
            <person name="Hainaut M."/>
            <person name="Kuo R.C."/>
            <person name="LaButti K."/>
            <person name="Lindahl B.D."/>
            <person name="Lindquist E.A."/>
            <person name="Lipzen A."/>
            <person name="Khouja H.R."/>
            <person name="Magnuson J."/>
            <person name="Murat C."/>
            <person name="Ohm R.A."/>
            <person name="Singer S.W."/>
            <person name="Spatafora J.W."/>
            <person name="Wang M."/>
            <person name="Veneault-Fourrey C."/>
            <person name="Henrissat B."/>
            <person name="Grigoriev I.V."/>
            <person name="Martin F.M."/>
            <person name="Perotto S."/>
        </authorList>
    </citation>
    <scope>NUCLEOTIDE SEQUENCE [LARGE SCALE GENOMIC DNA]</scope>
    <source>
        <strain evidence="7 8">ATCC 22711</strain>
    </source>
</reference>
<dbReference type="PROSITE" id="PS00086">
    <property type="entry name" value="CYTOCHROME_P450"/>
    <property type="match status" value="1"/>
</dbReference>
<dbReference type="AlphaFoldDB" id="A0A2T3B7V0"/>
<keyword evidence="4 5" id="KW-0408">Iron</keyword>
<dbReference type="OrthoDB" id="3934656at2759"/>
<comment type="cofactor">
    <cofactor evidence="1 5">
        <name>heme</name>
        <dbReference type="ChEBI" id="CHEBI:30413"/>
    </cofactor>
</comment>
<dbReference type="InterPro" id="IPR036396">
    <property type="entry name" value="Cyt_P450_sf"/>
</dbReference>
<accession>A0A2T3B7V0</accession>
<dbReference type="SUPFAM" id="SSF48264">
    <property type="entry name" value="Cytochrome P450"/>
    <property type="match status" value="1"/>
</dbReference>
<dbReference type="InterPro" id="IPR017972">
    <property type="entry name" value="Cyt_P450_CS"/>
</dbReference>
<dbReference type="PRINTS" id="PR00385">
    <property type="entry name" value="P450"/>
</dbReference>
<evidence type="ECO:0000256" key="1">
    <source>
        <dbReference type="ARBA" id="ARBA00001971"/>
    </source>
</evidence>
<dbReference type="Gene3D" id="1.10.630.10">
    <property type="entry name" value="Cytochrome P450"/>
    <property type="match status" value="1"/>
</dbReference>
<dbReference type="InterPro" id="IPR050121">
    <property type="entry name" value="Cytochrome_P450_monoxygenase"/>
</dbReference>